<comment type="caution">
    <text evidence="7">The sequence shown here is derived from an EMBL/GenBank/DDBJ whole genome shotgun (WGS) entry which is preliminary data.</text>
</comment>
<evidence type="ECO:0000256" key="3">
    <source>
        <dbReference type="ARBA" id="ARBA00023172"/>
    </source>
</evidence>
<evidence type="ECO:0000256" key="2">
    <source>
        <dbReference type="ARBA" id="ARBA00023125"/>
    </source>
</evidence>
<sequence>MKVYQRGKTWSYYFSFEGERKRAGGFKNKTEAKKAMTDKLAELQGGFRVDEKTPFIEYFDKWIDVNKRGEVQDVTLNRYINAKNVFEEKFGNIAISKVTQMMYKELLKEYAEGKFLGDTRLTKGRTTNAVNKLHGALNAAFEDAVYDGIITRNPAQRAKQKGKKASKPEEEKYMELDMYIKFKKEMLDSNELSHFLNYLLSITGGRFGEVQKLRYEHFDFKKRTVFLPGTKTDAAPRTIILLDIEIKNIKKFFAATGIKKSGYIFDTGKNLLTHNSALKVMQRFCLNNKLGNHTLHALRHTHCSALLHEGISIYYISKRLGHKSIDITMSTYSHLLKDTHEQEEDKYVAAMKKYS</sequence>
<evidence type="ECO:0000259" key="6">
    <source>
        <dbReference type="PROSITE" id="PS51900"/>
    </source>
</evidence>
<comment type="similarity">
    <text evidence="1">Belongs to the 'phage' integrase family.</text>
</comment>
<dbReference type="SUPFAM" id="SSF56349">
    <property type="entry name" value="DNA breaking-rejoining enzymes"/>
    <property type="match status" value="1"/>
</dbReference>
<gene>
    <name evidence="7" type="ORF">ERX35_008040</name>
</gene>
<evidence type="ECO:0000313" key="8">
    <source>
        <dbReference type="Proteomes" id="UP000295735"/>
    </source>
</evidence>
<dbReference type="Gene3D" id="1.10.443.10">
    <property type="entry name" value="Intergrase catalytic core"/>
    <property type="match status" value="1"/>
</dbReference>
<dbReference type="RefSeq" id="WP_149459412.1">
    <property type="nucleotide sequence ID" value="NZ_SCWC02000005.1"/>
</dbReference>
<name>A0ABQ6R7T3_9STAP</name>
<dbReference type="Proteomes" id="UP000295735">
    <property type="component" value="Unassembled WGS sequence"/>
</dbReference>
<keyword evidence="3" id="KW-0233">DNA recombination</keyword>
<dbReference type="EMBL" id="SCWC02000005">
    <property type="protein sequence ID" value="KAA1039153.1"/>
    <property type="molecule type" value="Genomic_DNA"/>
</dbReference>
<accession>A0ABQ6R7T3</accession>
<dbReference type="CDD" id="cd01189">
    <property type="entry name" value="INT_ICEBs1_C_like"/>
    <property type="match status" value="1"/>
</dbReference>
<dbReference type="InterPro" id="IPR044068">
    <property type="entry name" value="CB"/>
</dbReference>
<dbReference type="PANTHER" id="PTHR30349">
    <property type="entry name" value="PHAGE INTEGRASE-RELATED"/>
    <property type="match status" value="1"/>
</dbReference>
<dbReference type="Pfam" id="PF00589">
    <property type="entry name" value="Phage_integrase"/>
    <property type="match status" value="1"/>
</dbReference>
<feature type="domain" description="Core-binding (CB)" evidence="6">
    <location>
        <begin position="50"/>
        <end position="145"/>
    </location>
</feature>
<evidence type="ECO:0000259" key="5">
    <source>
        <dbReference type="PROSITE" id="PS51898"/>
    </source>
</evidence>
<dbReference type="PROSITE" id="PS51900">
    <property type="entry name" value="CB"/>
    <property type="match status" value="1"/>
</dbReference>
<feature type="domain" description="Tyr recombinase" evidence="5">
    <location>
        <begin position="169"/>
        <end position="345"/>
    </location>
</feature>
<dbReference type="InterPro" id="IPR010998">
    <property type="entry name" value="Integrase_recombinase_N"/>
</dbReference>
<evidence type="ECO:0000256" key="4">
    <source>
        <dbReference type="PROSITE-ProRule" id="PRU01248"/>
    </source>
</evidence>
<dbReference type="InterPro" id="IPR050090">
    <property type="entry name" value="Tyrosine_recombinase_XerCD"/>
</dbReference>
<dbReference type="PROSITE" id="PS51898">
    <property type="entry name" value="TYR_RECOMBINASE"/>
    <property type="match status" value="1"/>
</dbReference>
<evidence type="ECO:0000256" key="1">
    <source>
        <dbReference type="ARBA" id="ARBA00008857"/>
    </source>
</evidence>
<dbReference type="InterPro" id="IPR002104">
    <property type="entry name" value="Integrase_catalytic"/>
</dbReference>
<organism evidence="7 8">
    <name type="scientific">Macrococcus equipercicus</name>
    <dbReference type="NCBI Taxonomy" id="69967"/>
    <lineage>
        <taxon>Bacteria</taxon>
        <taxon>Bacillati</taxon>
        <taxon>Bacillota</taxon>
        <taxon>Bacilli</taxon>
        <taxon>Bacillales</taxon>
        <taxon>Staphylococcaceae</taxon>
        <taxon>Macrococcus</taxon>
    </lineage>
</organism>
<keyword evidence="2 4" id="KW-0238">DNA-binding</keyword>
<dbReference type="InterPro" id="IPR013762">
    <property type="entry name" value="Integrase-like_cat_sf"/>
</dbReference>
<reference evidence="7 8" key="1">
    <citation type="submission" date="2019-09" db="EMBL/GenBank/DDBJ databases">
        <authorList>
            <person name="Mazhar S."/>
            <person name="Altermann E."/>
            <person name="Hill C."/>
            <person name="Mcauliffe O."/>
        </authorList>
    </citation>
    <scope>NUCLEOTIDE SEQUENCE [LARGE SCALE GENOMIC DNA]</scope>
    <source>
        <strain evidence="7 8">ATCC 51831</strain>
    </source>
</reference>
<dbReference type="Gene3D" id="1.10.150.130">
    <property type="match status" value="1"/>
</dbReference>
<proteinExistence type="inferred from homology"/>
<keyword evidence="8" id="KW-1185">Reference proteome</keyword>
<dbReference type="InterPro" id="IPR011010">
    <property type="entry name" value="DNA_brk_join_enz"/>
</dbReference>
<evidence type="ECO:0000313" key="7">
    <source>
        <dbReference type="EMBL" id="KAA1039153.1"/>
    </source>
</evidence>
<dbReference type="PANTHER" id="PTHR30349:SF64">
    <property type="entry name" value="PROPHAGE INTEGRASE INTD-RELATED"/>
    <property type="match status" value="1"/>
</dbReference>
<protein>
    <submittedName>
        <fullName evidence="7">Site-specific integrase</fullName>
    </submittedName>
</protein>